<dbReference type="InterPro" id="IPR002090">
    <property type="entry name" value="NHE-6/7/9"/>
</dbReference>
<keyword evidence="5" id="KW-1003">Cell membrane</keyword>
<dbReference type="NCBIfam" id="TIGR00840">
    <property type="entry name" value="b_cpa1"/>
    <property type="match status" value="1"/>
</dbReference>
<evidence type="ECO:0000256" key="5">
    <source>
        <dbReference type="ARBA" id="ARBA00022475"/>
    </source>
</evidence>
<evidence type="ECO:0000256" key="1">
    <source>
        <dbReference type="ARBA" id="ARBA00004195"/>
    </source>
</evidence>
<evidence type="ECO:0000259" key="16">
    <source>
        <dbReference type="Pfam" id="PF00999"/>
    </source>
</evidence>
<evidence type="ECO:0000256" key="10">
    <source>
        <dbReference type="ARBA" id="ARBA00023065"/>
    </source>
</evidence>
<name>A0AAV4DXA8_9GAST</name>
<dbReference type="GO" id="GO:0015386">
    <property type="term" value="F:potassium:proton antiporter activity"/>
    <property type="evidence" value="ECO:0007669"/>
    <property type="project" value="TreeGrafter"/>
</dbReference>
<comment type="caution">
    <text evidence="17">The sequence shown here is derived from an EMBL/GenBank/DDBJ whole genome shotgun (WGS) entry which is preliminary data.</text>
</comment>
<dbReference type="GO" id="GO:0005886">
    <property type="term" value="C:plasma membrane"/>
    <property type="evidence" value="ECO:0007669"/>
    <property type="project" value="UniProtKB-SubCell"/>
</dbReference>
<evidence type="ECO:0000313" key="17">
    <source>
        <dbReference type="EMBL" id="GFO48947.1"/>
    </source>
</evidence>
<dbReference type="GO" id="GO:0055038">
    <property type="term" value="C:recycling endosome membrane"/>
    <property type="evidence" value="ECO:0007669"/>
    <property type="project" value="UniProtKB-SubCell"/>
</dbReference>
<feature type="transmembrane region" description="Helical" evidence="15">
    <location>
        <begin position="49"/>
        <end position="69"/>
    </location>
</feature>
<gene>
    <name evidence="17" type="ORF">PoB_007545200</name>
</gene>
<dbReference type="Pfam" id="PF00999">
    <property type="entry name" value="Na_H_Exchanger"/>
    <property type="match status" value="1"/>
</dbReference>
<evidence type="ECO:0000256" key="14">
    <source>
        <dbReference type="SAM" id="MobiDB-lite"/>
    </source>
</evidence>
<evidence type="ECO:0000256" key="4">
    <source>
        <dbReference type="ARBA" id="ARBA00022448"/>
    </source>
</evidence>
<evidence type="ECO:0000256" key="7">
    <source>
        <dbReference type="ARBA" id="ARBA00022753"/>
    </source>
</evidence>
<accession>A0AAV4DXA8</accession>
<keyword evidence="12 13" id="KW-0739">Sodium transport</keyword>
<dbReference type="AlphaFoldDB" id="A0AAV4DXA8"/>
<dbReference type="PRINTS" id="PR01084">
    <property type="entry name" value="NAHEXCHNGR"/>
</dbReference>
<feature type="transmembrane region" description="Helical" evidence="15">
    <location>
        <begin position="279"/>
        <end position="300"/>
    </location>
</feature>
<evidence type="ECO:0000256" key="3">
    <source>
        <dbReference type="ARBA" id="ARBA00007367"/>
    </source>
</evidence>
<feature type="domain" description="Cation/H+ exchanger transmembrane" evidence="16">
    <location>
        <begin position="34"/>
        <end position="487"/>
    </location>
</feature>
<feature type="transmembrane region" description="Helical" evidence="15">
    <location>
        <begin position="371"/>
        <end position="388"/>
    </location>
</feature>
<dbReference type="GO" id="GO:0051453">
    <property type="term" value="P:regulation of intracellular pH"/>
    <property type="evidence" value="ECO:0007669"/>
    <property type="project" value="TreeGrafter"/>
</dbReference>
<feature type="compositionally biased region" description="Low complexity" evidence="14">
    <location>
        <begin position="523"/>
        <end position="554"/>
    </location>
</feature>
<evidence type="ECO:0000256" key="8">
    <source>
        <dbReference type="ARBA" id="ARBA00022989"/>
    </source>
</evidence>
<keyword evidence="11 15" id="KW-0472">Membrane</keyword>
<evidence type="ECO:0000256" key="12">
    <source>
        <dbReference type="ARBA" id="ARBA00023201"/>
    </source>
</evidence>
<dbReference type="InterPro" id="IPR018422">
    <property type="entry name" value="Cation/H_exchanger_CPA1"/>
</dbReference>
<feature type="region of interest" description="Disordered" evidence="14">
    <location>
        <begin position="594"/>
        <end position="618"/>
    </location>
</feature>
<dbReference type="EMBL" id="BLXT01008455">
    <property type="protein sequence ID" value="GFO48947.1"/>
    <property type="molecule type" value="Genomic_DNA"/>
</dbReference>
<dbReference type="GO" id="GO:0015385">
    <property type="term" value="F:sodium:proton antiporter activity"/>
    <property type="evidence" value="ECO:0007669"/>
    <property type="project" value="InterPro"/>
</dbReference>
<feature type="transmembrane region" description="Helical" evidence="15">
    <location>
        <begin position="142"/>
        <end position="159"/>
    </location>
</feature>
<evidence type="ECO:0000256" key="2">
    <source>
        <dbReference type="ARBA" id="ARBA00004651"/>
    </source>
</evidence>
<proteinExistence type="inferred from homology"/>
<evidence type="ECO:0000313" key="18">
    <source>
        <dbReference type="Proteomes" id="UP000735302"/>
    </source>
</evidence>
<comment type="similarity">
    <text evidence="3 13">Belongs to the monovalent cation:proton antiporter 1 (CPA1) transporter (TC 2.A.36) family.</text>
</comment>
<dbReference type="Gene3D" id="6.10.140.1330">
    <property type="match status" value="1"/>
</dbReference>
<dbReference type="Proteomes" id="UP000735302">
    <property type="component" value="Unassembled WGS sequence"/>
</dbReference>
<feature type="transmembrane region" description="Helical" evidence="15">
    <location>
        <begin position="333"/>
        <end position="351"/>
    </location>
</feature>
<feature type="compositionally biased region" description="Low complexity" evidence="14">
    <location>
        <begin position="600"/>
        <end position="618"/>
    </location>
</feature>
<evidence type="ECO:0000256" key="6">
    <source>
        <dbReference type="ARBA" id="ARBA00022692"/>
    </source>
</evidence>
<dbReference type="PANTHER" id="PTHR10110">
    <property type="entry name" value="SODIUM/HYDROGEN EXCHANGER"/>
    <property type="match status" value="1"/>
</dbReference>
<feature type="transmembrane region" description="Helical" evidence="15">
    <location>
        <begin position="394"/>
        <end position="420"/>
    </location>
</feature>
<keyword evidence="18" id="KW-1185">Reference proteome</keyword>
<protein>
    <recommendedName>
        <fullName evidence="13">Sodium/hydrogen exchanger</fullName>
    </recommendedName>
</protein>
<keyword evidence="9" id="KW-0915">Sodium</keyword>
<keyword evidence="10 13" id="KW-0406">Ion transport</keyword>
<evidence type="ECO:0000256" key="11">
    <source>
        <dbReference type="ARBA" id="ARBA00023136"/>
    </source>
</evidence>
<comment type="subcellular location">
    <subcellularLocation>
        <location evidence="2">Cell membrane</location>
        <topology evidence="2">Multi-pass membrane protein</topology>
    </subcellularLocation>
    <subcellularLocation>
        <location evidence="1">Recycling endosome membrane</location>
        <topology evidence="1">Multi-pass membrane protein</topology>
    </subcellularLocation>
</comment>
<dbReference type="PANTHER" id="PTHR10110:SF187">
    <property type="entry name" value="SODIUM_HYDROGEN EXCHANGER"/>
    <property type="match status" value="1"/>
</dbReference>
<reference evidence="17 18" key="1">
    <citation type="journal article" date="2021" name="Elife">
        <title>Chloroplast acquisition without the gene transfer in kleptoplastic sea slugs, Plakobranchus ocellatus.</title>
        <authorList>
            <person name="Maeda T."/>
            <person name="Takahashi S."/>
            <person name="Yoshida T."/>
            <person name="Shimamura S."/>
            <person name="Takaki Y."/>
            <person name="Nagai Y."/>
            <person name="Toyoda A."/>
            <person name="Suzuki Y."/>
            <person name="Arimoto A."/>
            <person name="Ishii H."/>
            <person name="Satoh N."/>
            <person name="Nishiyama T."/>
            <person name="Hasebe M."/>
            <person name="Maruyama T."/>
            <person name="Minagawa J."/>
            <person name="Obokata J."/>
            <person name="Shigenobu S."/>
        </authorList>
    </citation>
    <scope>NUCLEOTIDE SEQUENCE [LARGE SCALE GENOMIC DNA]</scope>
</reference>
<feature type="transmembrane region" description="Helical" evidence="15">
    <location>
        <begin position="171"/>
        <end position="193"/>
    </location>
</feature>
<keyword evidence="7" id="KW-0967">Endosome</keyword>
<keyword evidence="8 15" id="KW-1133">Transmembrane helix</keyword>
<keyword evidence="4 13" id="KW-0813">Transport</keyword>
<evidence type="ECO:0000256" key="9">
    <source>
        <dbReference type="ARBA" id="ARBA00023053"/>
    </source>
</evidence>
<evidence type="ECO:0000256" key="15">
    <source>
        <dbReference type="SAM" id="Phobius"/>
    </source>
</evidence>
<dbReference type="InterPro" id="IPR004709">
    <property type="entry name" value="NaH_exchanger"/>
</dbReference>
<feature type="region of interest" description="Disordered" evidence="14">
    <location>
        <begin position="518"/>
        <end position="557"/>
    </location>
</feature>
<feature type="transmembrane region" description="Helical" evidence="15">
    <location>
        <begin position="23"/>
        <end position="42"/>
    </location>
</feature>
<organism evidence="17 18">
    <name type="scientific">Plakobranchus ocellatus</name>
    <dbReference type="NCBI Taxonomy" id="259542"/>
    <lineage>
        <taxon>Eukaryota</taxon>
        <taxon>Metazoa</taxon>
        <taxon>Spiralia</taxon>
        <taxon>Lophotrochozoa</taxon>
        <taxon>Mollusca</taxon>
        <taxon>Gastropoda</taxon>
        <taxon>Heterobranchia</taxon>
        <taxon>Euthyneura</taxon>
        <taxon>Panpulmonata</taxon>
        <taxon>Sacoglossa</taxon>
        <taxon>Placobranchoidea</taxon>
        <taxon>Plakobranchidae</taxon>
        <taxon>Plakobranchus</taxon>
    </lineage>
</organism>
<dbReference type="InterPro" id="IPR006153">
    <property type="entry name" value="Cation/H_exchanger_TM"/>
</dbReference>
<keyword evidence="13" id="KW-0050">Antiport</keyword>
<dbReference type="GO" id="GO:0098719">
    <property type="term" value="P:sodium ion import across plasma membrane"/>
    <property type="evidence" value="ECO:0007669"/>
    <property type="project" value="TreeGrafter"/>
</dbReference>
<feature type="transmembrane region" description="Helical" evidence="15">
    <location>
        <begin position="463"/>
        <end position="485"/>
    </location>
</feature>
<evidence type="ECO:0000256" key="13">
    <source>
        <dbReference type="RuleBase" id="RU003722"/>
    </source>
</evidence>
<dbReference type="PRINTS" id="PR01088">
    <property type="entry name" value="NAHEXCHNGR6"/>
</dbReference>
<sequence length="640" mass="70230">MAKEPDAPAYQERAILQHRTDSLTILMLLGLLLLTILTVWLFKHRRFRFVHETGLSMIYGLIVGAIIRYSSGDDHPPLTVAKIVGNKTYTSLDPPDYLAIYLNRSNATDADLDKIIYTFKGAVAAPLQEPPLERTVTFSPELFFNIMLPVIIFEAGYSMKKRHFFKNLGAILMYALVGTAVSCVVVGFIMYGLTRVMQLTISLNECFIFGAFISATDPVTVLALFNDLHVDVDLYALVFGESVLNDAVAIVLSESVETYGKLSSEEFRFEALLQAFGKFVGVFAGAFAIGSFMGVVTALLTKFTKLRDYPLLETALFFLMSYSTFQAAEAADLTGIVAVLFCGITQAHYTYNNLSGESKGRTKQLFELMNFLSENFVFLYIGVSIFTFEPHRWHAGFISASFLAVLVARFCNIYPLSFLLNLGRSNKIRPNFQHMMMFSGLRGAIAFALAIRETDTESRQMMASATMSIVLATVILCGGFTTPMLQWLQIRVGMEESEQELQNMAGDSMRTAMSSQRHYSSMTGAAPYRAGPARPRATPSPGSRRQTRGRGTSSAASSTMGLKSFYLTNISGGLMNMSSGPTIMPCIPTNMSRSPTNRCGSPPDMSSSSAISMPGSPANMSTSVTKAIVCAIAGVILKRR</sequence>
<keyword evidence="6 13" id="KW-0812">Transmembrane</keyword>